<evidence type="ECO:0000256" key="1">
    <source>
        <dbReference type="ARBA" id="ARBA00022723"/>
    </source>
</evidence>
<dbReference type="Proteomes" id="UP000601435">
    <property type="component" value="Unassembled WGS sequence"/>
</dbReference>
<feature type="non-terminal residue" evidence="3">
    <location>
        <position position="1"/>
    </location>
</feature>
<gene>
    <name evidence="3" type="primary">Sirt2</name>
    <name evidence="3" type="ORF">SNEC2469_LOCUS13033</name>
</gene>
<organism evidence="3 4">
    <name type="scientific">Symbiodinium necroappetens</name>
    <dbReference type="NCBI Taxonomy" id="1628268"/>
    <lineage>
        <taxon>Eukaryota</taxon>
        <taxon>Sar</taxon>
        <taxon>Alveolata</taxon>
        <taxon>Dinophyceae</taxon>
        <taxon>Suessiales</taxon>
        <taxon>Symbiodiniaceae</taxon>
        <taxon>Symbiodinium</taxon>
    </lineage>
</organism>
<comment type="caution">
    <text evidence="3">The sequence shown here is derived from an EMBL/GenBank/DDBJ whole genome shotgun (WGS) entry which is preliminary data.</text>
</comment>
<dbReference type="PANTHER" id="PTHR11085">
    <property type="entry name" value="NAD-DEPENDENT PROTEIN DEACYLASE SIRTUIN-5, MITOCHONDRIAL-RELATED"/>
    <property type="match status" value="1"/>
</dbReference>
<dbReference type="Gene3D" id="3.40.50.1220">
    <property type="entry name" value="TPP-binding domain"/>
    <property type="match status" value="1"/>
</dbReference>
<keyword evidence="2" id="KW-0862">Zinc</keyword>
<dbReference type="GO" id="GO:0005634">
    <property type="term" value="C:nucleus"/>
    <property type="evidence" value="ECO:0007669"/>
    <property type="project" value="TreeGrafter"/>
</dbReference>
<dbReference type="OrthoDB" id="420264at2759"/>
<dbReference type="SUPFAM" id="SSF52467">
    <property type="entry name" value="DHS-like NAD/FAD-binding domain"/>
    <property type="match status" value="1"/>
</dbReference>
<name>A0A812S4K8_9DINO</name>
<sequence>GFFTEPERFWRKTAELFNGRKPTKVHALLAHLEQKGILLRVYTQNIDGLEHAAGVSADRIIECHGTTSRVVCSKNRQHAIDGLTASEVADDVLQGHAAPRCHCGALVRPDIVFFGEPLPPKFHSCSGEDLATCDLLMVVGTALSVYPVAGLVNRVPALTPRLLINREAVGPWKGAEENAENYRDVFFEGECDLGAELLARELSWPL</sequence>
<dbReference type="InterPro" id="IPR003000">
    <property type="entry name" value="Sirtuin"/>
</dbReference>
<protein>
    <submittedName>
        <fullName evidence="3">Sirt2 protein</fullName>
    </submittedName>
</protein>
<accession>A0A812S4K8</accession>
<dbReference type="GO" id="GO:0070403">
    <property type="term" value="F:NAD+ binding"/>
    <property type="evidence" value="ECO:0007669"/>
    <property type="project" value="InterPro"/>
</dbReference>
<dbReference type="Pfam" id="PF02146">
    <property type="entry name" value="SIR2"/>
    <property type="match status" value="1"/>
</dbReference>
<keyword evidence="4" id="KW-1185">Reference proteome</keyword>
<proteinExistence type="predicted"/>
<dbReference type="InterPro" id="IPR050134">
    <property type="entry name" value="NAD-dep_sirtuin_deacylases"/>
</dbReference>
<reference evidence="3" key="1">
    <citation type="submission" date="2021-02" db="EMBL/GenBank/DDBJ databases">
        <authorList>
            <person name="Dougan E. K."/>
            <person name="Rhodes N."/>
            <person name="Thang M."/>
            <person name="Chan C."/>
        </authorList>
    </citation>
    <scope>NUCLEOTIDE SEQUENCE</scope>
</reference>
<dbReference type="PANTHER" id="PTHR11085:SF6">
    <property type="entry name" value="NAD-DEPENDENT PROTEIN DEACETYLASE SIRTUIN-2"/>
    <property type="match status" value="1"/>
</dbReference>
<evidence type="ECO:0000256" key="2">
    <source>
        <dbReference type="ARBA" id="ARBA00022833"/>
    </source>
</evidence>
<dbReference type="InterPro" id="IPR029035">
    <property type="entry name" value="DHS-like_NAD/FAD-binding_dom"/>
</dbReference>
<dbReference type="EMBL" id="CAJNJA010020775">
    <property type="protein sequence ID" value="CAE7464653.1"/>
    <property type="molecule type" value="Genomic_DNA"/>
</dbReference>
<evidence type="ECO:0000313" key="4">
    <source>
        <dbReference type="Proteomes" id="UP000601435"/>
    </source>
</evidence>
<dbReference type="GO" id="GO:0017136">
    <property type="term" value="F:histone deacetylase activity, NAD-dependent"/>
    <property type="evidence" value="ECO:0007669"/>
    <property type="project" value="TreeGrafter"/>
</dbReference>
<evidence type="ECO:0000313" key="3">
    <source>
        <dbReference type="EMBL" id="CAE7464653.1"/>
    </source>
</evidence>
<keyword evidence="1" id="KW-0479">Metal-binding</keyword>
<dbReference type="AlphaFoldDB" id="A0A812S4K8"/>
<dbReference type="GO" id="GO:0046872">
    <property type="term" value="F:metal ion binding"/>
    <property type="evidence" value="ECO:0007669"/>
    <property type="project" value="UniProtKB-KW"/>
</dbReference>